<protein>
    <submittedName>
        <fullName evidence="4">VWA domain-containing protein</fullName>
    </submittedName>
</protein>
<proteinExistence type="predicted"/>
<evidence type="ECO:0000259" key="3">
    <source>
        <dbReference type="PROSITE" id="PS50234"/>
    </source>
</evidence>
<dbReference type="PROSITE" id="PS50234">
    <property type="entry name" value="VWFA"/>
    <property type="match status" value="1"/>
</dbReference>
<feature type="compositionally biased region" description="Low complexity" evidence="1">
    <location>
        <begin position="56"/>
        <end position="70"/>
    </location>
</feature>
<dbReference type="Gene3D" id="3.40.50.410">
    <property type="entry name" value="von Willebrand factor, type A domain"/>
    <property type="match status" value="1"/>
</dbReference>
<feature type="compositionally biased region" description="Basic residues" evidence="1">
    <location>
        <begin position="24"/>
        <end position="37"/>
    </location>
</feature>
<dbReference type="InterPro" id="IPR033881">
    <property type="entry name" value="vWA_BatA_type"/>
</dbReference>
<dbReference type="CDD" id="cd01467">
    <property type="entry name" value="vWA_BatA_type"/>
    <property type="match status" value="1"/>
</dbReference>
<dbReference type="InterPro" id="IPR050768">
    <property type="entry name" value="UPF0353/GerABKA_families"/>
</dbReference>
<dbReference type="Pfam" id="PF00092">
    <property type="entry name" value="VWA"/>
    <property type="match status" value="1"/>
</dbReference>
<keyword evidence="2" id="KW-0812">Transmembrane</keyword>
<sequence length="450" mass="47889">MRAGPAAAAPAPSPAPAGAVRCGNLRHRRQRDRRRHLLAAAPCGTPRRSGRRPSRRPALAGLPRPGPRGTSLRRRPRRAAAGGRLPPRPRPGRGRRPARGGARALHRVDGAPLMDLTAAFGPFAGFAWPWLLLALPLPWLLRAMLPPVREGGAALRVPWSAGRLSALAEGVHGRPRVHGTPWLAWSGWALLCLAAARPMAWGEAVQPPQVARELMLAVDLSASMGERDMLVGDEVVDRLAAAKAVIADFLDRREGDRVGLLVFGRGAYVLAPATADLATVREQLMATEVALAGRETAIGDAIGLGVKRLQAQRGGERVLVLLTDGVNTAGVLDPVKAADIARDSGVRIHTIAFGGDGEQLSVFGFRLPSGGSEIDEAALARIADTTGGRSFRARDTATLAGIYGEIDRIEPVEARGEAVRPRLERYHWPLALALACGLLAAGLAWRRRGR</sequence>
<dbReference type="SUPFAM" id="SSF53300">
    <property type="entry name" value="vWA-like"/>
    <property type="match status" value="1"/>
</dbReference>
<evidence type="ECO:0000256" key="2">
    <source>
        <dbReference type="SAM" id="Phobius"/>
    </source>
</evidence>
<feature type="transmembrane region" description="Helical" evidence="2">
    <location>
        <begin position="426"/>
        <end position="445"/>
    </location>
</feature>
<dbReference type="EMBL" id="JACSQJ010000003">
    <property type="protein sequence ID" value="MBD7988041.1"/>
    <property type="molecule type" value="Genomic_DNA"/>
</dbReference>
<evidence type="ECO:0000313" key="4">
    <source>
        <dbReference type="EMBL" id="MBD7988041.1"/>
    </source>
</evidence>
<keyword evidence="2" id="KW-0472">Membrane</keyword>
<evidence type="ECO:0000256" key="1">
    <source>
        <dbReference type="SAM" id="MobiDB-lite"/>
    </source>
</evidence>
<dbReference type="Proteomes" id="UP000647183">
    <property type="component" value="Unassembled WGS sequence"/>
</dbReference>
<keyword evidence="5" id="KW-1185">Reference proteome</keyword>
<feature type="compositionally biased region" description="Low complexity" evidence="1">
    <location>
        <begin position="38"/>
        <end position="47"/>
    </location>
</feature>
<evidence type="ECO:0000313" key="5">
    <source>
        <dbReference type="Proteomes" id="UP000647183"/>
    </source>
</evidence>
<dbReference type="SMART" id="SM00327">
    <property type="entry name" value="VWA"/>
    <property type="match status" value="1"/>
</dbReference>
<accession>A0ABR8UJ74</accession>
<dbReference type="InterPro" id="IPR002035">
    <property type="entry name" value="VWF_A"/>
</dbReference>
<keyword evidence="2" id="KW-1133">Transmembrane helix</keyword>
<dbReference type="InterPro" id="IPR036465">
    <property type="entry name" value="vWFA_dom_sf"/>
</dbReference>
<feature type="domain" description="VWFA" evidence="3">
    <location>
        <begin position="213"/>
        <end position="406"/>
    </location>
</feature>
<comment type="caution">
    <text evidence="4">The sequence shown here is derived from an EMBL/GenBank/DDBJ whole genome shotgun (WGS) entry which is preliminary data.</text>
</comment>
<feature type="compositionally biased region" description="Low complexity" evidence="1">
    <location>
        <begin position="1"/>
        <end position="10"/>
    </location>
</feature>
<gene>
    <name evidence="4" type="ORF">H9645_08370</name>
</gene>
<name>A0ABR8UJ74_9GAMM</name>
<dbReference type="PANTHER" id="PTHR22550:SF18">
    <property type="entry name" value="VWFA DOMAIN-CONTAINING PROTEIN"/>
    <property type="match status" value="1"/>
</dbReference>
<organism evidence="4 5">
    <name type="scientific">Luteimonas colneyensis</name>
    <dbReference type="NCBI Taxonomy" id="2762230"/>
    <lineage>
        <taxon>Bacteria</taxon>
        <taxon>Pseudomonadati</taxon>
        <taxon>Pseudomonadota</taxon>
        <taxon>Gammaproteobacteria</taxon>
        <taxon>Lysobacterales</taxon>
        <taxon>Lysobacteraceae</taxon>
        <taxon>Luteimonas</taxon>
    </lineage>
</organism>
<reference evidence="4 5" key="1">
    <citation type="submission" date="2020-08" db="EMBL/GenBank/DDBJ databases">
        <title>A Genomic Blueprint of the Chicken Gut Microbiome.</title>
        <authorList>
            <person name="Gilroy R."/>
            <person name="Ravi A."/>
            <person name="Getino M."/>
            <person name="Pursley I."/>
            <person name="Horton D.L."/>
            <person name="Alikhan N.-F."/>
            <person name="Baker D."/>
            <person name="Gharbi K."/>
            <person name="Hall N."/>
            <person name="Watson M."/>
            <person name="Adriaenssens E.M."/>
            <person name="Foster-Nyarko E."/>
            <person name="Jarju S."/>
            <person name="Secka A."/>
            <person name="Antonio M."/>
            <person name="Oren A."/>
            <person name="Chaudhuri R."/>
            <person name="La Ragione R.M."/>
            <person name="Hildebrand F."/>
            <person name="Pallen M.J."/>
        </authorList>
    </citation>
    <scope>NUCLEOTIDE SEQUENCE [LARGE SCALE GENOMIC DNA]</scope>
    <source>
        <strain evidence="4 5">Sa2BVA3</strain>
    </source>
</reference>
<dbReference type="PANTHER" id="PTHR22550">
    <property type="entry name" value="SPORE GERMINATION PROTEIN"/>
    <property type="match status" value="1"/>
</dbReference>
<feature type="region of interest" description="Disordered" evidence="1">
    <location>
        <begin position="1"/>
        <end position="103"/>
    </location>
</feature>